<accession>A0A4Q1C577</accession>
<keyword evidence="1" id="KW-1133">Transmembrane helix</keyword>
<keyword evidence="3" id="KW-1185">Reference proteome</keyword>
<feature type="transmembrane region" description="Helical" evidence="1">
    <location>
        <begin position="50"/>
        <end position="70"/>
    </location>
</feature>
<proteinExistence type="predicted"/>
<comment type="caution">
    <text evidence="2">The sequence shown here is derived from an EMBL/GenBank/DDBJ whole genome shotgun (WGS) entry which is preliminary data.</text>
</comment>
<protein>
    <recommendedName>
        <fullName evidence="4">Glycosyltransferase RgtA/B/C/D-like domain-containing protein</fullName>
    </recommendedName>
</protein>
<feature type="transmembrane region" description="Helical" evidence="1">
    <location>
        <begin position="128"/>
        <end position="149"/>
    </location>
</feature>
<feature type="transmembrane region" description="Helical" evidence="1">
    <location>
        <begin position="364"/>
        <end position="381"/>
    </location>
</feature>
<dbReference type="EMBL" id="SDHX01000002">
    <property type="protein sequence ID" value="RXK53439.1"/>
    <property type="molecule type" value="Genomic_DNA"/>
</dbReference>
<dbReference type="OrthoDB" id="196053at2"/>
<keyword evidence="1" id="KW-0472">Membrane</keyword>
<organism evidence="2 3">
    <name type="scientific">Oleiharenicola lentus</name>
    <dbReference type="NCBI Taxonomy" id="2508720"/>
    <lineage>
        <taxon>Bacteria</taxon>
        <taxon>Pseudomonadati</taxon>
        <taxon>Verrucomicrobiota</taxon>
        <taxon>Opitutia</taxon>
        <taxon>Opitutales</taxon>
        <taxon>Opitutaceae</taxon>
        <taxon>Oleiharenicola</taxon>
    </lineage>
</organism>
<evidence type="ECO:0000256" key="1">
    <source>
        <dbReference type="SAM" id="Phobius"/>
    </source>
</evidence>
<name>A0A4Q1C577_9BACT</name>
<evidence type="ECO:0008006" key="4">
    <source>
        <dbReference type="Google" id="ProtNLM"/>
    </source>
</evidence>
<dbReference type="RefSeq" id="WP_129049063.1">
    <property type="nucleotide sequence ID" value="NZ_SDHX01000002.1"/>
</dbReference>
<sequence length="552" mass="60601">MTFPASLLSWIDRHPGVQLAVVAAVILAALFQTVRPLGHGPSATERGHDWAWGWVIAAVLLAGRWPMLLLPREFNQDESLLLAGAHALAHDPVFWRSVEGGTVGPLPFFALWPAGWWCDWTGYFPARITAVALLTLSLLLAHQCLTILLDRRSARLAVLAALAFEALTLSLELVHYSTELVPLALLSAAGYAAVRRWSLGGGRGWNFLGGALLGALPFAKLQAVPLGLGFGGGWLLAEFLAGTRSSGRHRVYLLAGALLPALLFSSQITLAGEWENVLIPYFAYNVFYTEQGLPAGRLVAEILRLSRESDSLLHVWLPAVMAWIILLQFVRHGPAPAARLGGIALASCAVGLACTLYPGKPFLHYWQFMVLPLLFLLGVSLHRALHGADTARTRLVAVTATGFLALLLGTRARSPNPYLGNLAYFSAAPRTELSERVHRLARPGDTLAVWGWSSYVFVETGLHQITREACSVRSLEPSPYLEFYRLRYLRDFLRKQPDLFLDSVGPNSTRYLDPQAGHDHTFPALAGEIRANYMLVDEFNGARLYRRRAPGN</sequence>
<feature type="transmembrane region" description="Helical" evidence="1">
    <location>
        <begin position="313"/>
        <end position="330"/>
    </location>
</feature>
<keyword evidence="1" id="KW-0812">Transmembrane</keyword>
<gene>
    <name evidence="2" type="ORF">ESB00_17240</name>
</gene>
<dbReference type="Proteomes" id="UP000290218">
    <property type="component" value="Unassembled WGS sequence"/>
</dbReference>
<feature type="transmembrane region" description="Helical" evidence="1">
    <location>
        <begin position="252"/>
        <end position="272"/>
    </location>
</feature>
<feature type="transmembrane region" description="Helical" evidence="1">
    <location>
        <begin position="337"/>
        <end position="358"/>
    </location>
</feature>
<feature type="transmembrane region" description="Helical" evidence="1">
    <location>
        <begin position="16"/>
        <end position="38"/>
    </location>
</feature>
<reference evidence="2 3" key="1">
    <citation type="submission" date="2019-01" db="EMBL/GenBank/DDBJ databases">
        <title>Lacunisphaera sp. strain TWA-58.</title>
        <authorList>
            <person name="Chen W.-M."/>
        </authorList>
    </citation>
    <scope>NUCLEOTIDE SEQUENCE [LARGE SCALE GENOMIC DNA]</scope>
    <source>
        <strain evidence="2 3">TWA-58</strain>
    </source>
</reference>
<evidence type="ECO:0000313" key="3">
    <source>
        <dbReference type="Proteomes" id="UP000290218"/>
    </source>
</evidence>
<evidence type="ECO:0000313" key="2">
    <source>
        <dbReference type="EMBL" id="RXK53439.1"/>
    </source>
</evidence>
<dbReference type="AlphaFoldDB" id="A0A4Q1C577"/>
<feature type="transmembrane region" description="Helical" evidence="1">
    <location>
        <begin position="221"/>
        <end position="240"/>
    </location>
</feature>
<feature type="transmembrane region" description="Helical" evidence="1">
    <location>
        <begin position="156"/>
        <end position="176"/>
    </location>
</feature>